<evidence type="ECO:0000313" key="5">
    <source>
        <dbReference type="Proteomes" id="UP000642938"/>
    </source>
</evidence>
<comment type="caution">
    <text evidence="3">The sequence shown here is derived from an EMBL/GenBank/DDBJ whole genome shotgun (WGS) entry which is preliminary data.</text>
</comment>
<name>A0A7W6K9B4_9SPHI</name>
<organism evidence="3 4">
    <name type="scientific">Pedobacter zeae</name>
    <dbReference type="NCBI Taxonomy" id="1737356"/>
    <lineage>
        <taxon>Bacteria</taxon>
        <taxon>Pseudomonadati</taxon>
        <taxon>Bacteroidota</taxon>
        <taxon>Sphingobacteriia</taxon>
        <taxon>Sphingobacteriales</taxon>
        <taxon>Sphingobacteriaceae</taxon>
        <taxon>Pedobacter</taxon>
    </lineage>
</organism>
<reference evidence="2" key="1">
    <citation type="journal article" date="2014" name="Int. J. Syst. Evol. Microbiol.">
        <title>Complete genome of a new Firmicutes species belonging to the dominant human colonic microbiota ('Ruminococcus bicirculans') reveals two chromosomes and a selective capacity to utilize plant glucans.</title>
        <authorList>
            <consortium name="NISC Comparative Sequencing Program"/>
            <person name="Wegmann U."/>
            <person name="Louis P."/>
            <person name="Goesmann A."/>
            <person name="Henrissat B."/>
            <person name="Duncan S.H."/>
            <person name="Flint H.J."/>
        </authorList>
    </citation>
    <scope>NUCLEOTIDE SEQUENCE</scope>
    <source>
        <strain evidence="2">CGMCC 1.15287</strain>
    </source>
</reference>
<keyword evidence="5" id="KW-1185">Reference proteome</keyword>
<gene>
    <name evidence="2" type="ORF">GCM10007422_10590</name>
    <name evidence="3" type="ORF">GGQ60_001572</name>
</gene>
<evidence type="ECO:0000313" key="2">
    <source>
        <dbReference type="EMBL" id="GGG98341.1"/>
    </source>
</evidence>
<feature type="chain" id="PRO_5030774907" evidence="1">
    <location>
        <begin position="20"/>
        <end position="533"/>
    </location>
</feature>
<evidence type="ECO:0000313" key="4">
    <source>
        <dbReference type="Proteomes" id="UP000532273"/>
    </source>
</evidence>
<dbReference type="AlphaFoldDB" id="A0A7W6K9B4"/>
<protein>
    <submittedName>
        <fullName evidence="3">Uncharacterized protein</fullName>
    </submittedName>
</protein>
<dbReference type="EMBL" id="BMHZ01000001">
    <property type="protein sequence ID" value="GGG98341.1"/>
    <property type="molecule type" value="Genomic_DNA"/>
</dbReference>
<dbReference type="RefSeq" id="WP_183761844.1">
    <property type="nucleotide sequence ID" value="NZ_BMHZ01000001.1"/>
</dbReference>
<reference evidence="5" key="2">
    <citation type="journal article" date="2019" name="Int. J. Syst. Evol. Microbiol.">
        <title>The Global Catalogue of Microorganisms (GCM) 10K type strain sequencing project: providing services to taxonomists for standard genome sequencing and annotation.</title>
        <authorList>
            <consortium name="The Broad Institute Genomics Platform"/>
            <consortium name="The Broad Institute Genome Sequencing Center for Infectious Disease"/>
            <person name="Wu L."/>
            <person name="Ma J."/>
        </authorList>
    </citation>
    <scope>NUCLEOTIDE SEQUENCE [LARGE SCALE GENOMIC DNA]</scope>
    <source>
        <strain evidence="5">CGMCC 1.15287</strain>
    </source>
</reference>
<dbReference type="SUPFAM" id="SSF53474">
    <property type="entry name" value="alpha/beta-Hydrolases"/>
    <property type="match status" value="1"/>
</dbReference>
<dbReference type="EMBL" id="JACIEF010000002">
    <property type="protein sequence ID" value="MBB4107591.1"/>
    <property type="molecule type" value="Genomic_DNA"/>
</dbReference>
<evidence type="ECO:0000256" key="1">
    <source>
        <dbReference type="SAM" id="SignalP"/>
    </source>
</evidence>
<reference evidence="2" key="4">
    <citation type="submission" date="2024-05" db="EMBL/GenBank/DDBJ databases">
        <authorList>
            <person name="Sun Q."/>
            <person name="Zhou Y."/>
        </authorList>
    </citation>
    <scope>NUCLEOTIDE SEQUENCE</scope>
    <source>
        <strain evidence="2">CGMCC 1.15287</strain>
    </source>
</reference>
<keyword evidence="1" id="KW-0732">Signal</keyword>
<feature type="signal peptide" evidence="1">
    <location>
        <begin position="1"/>
        <end position="19"/>
    </location>
</feature>
<dbReference type="Proteomes" id="UP000532273">
    <property type="component" value="Unassembled WGS sequence"/>
</dbReference>
<proteinExistence type="predicted"/>
<accession>A0A7W6K9B4</accession>
<sequence>MKKGFFLILFILASLLSLAAEWQWSAPVNGSISTETGERPTAFLWIPPNCKQLNGVIIGQHNMLEEGILEHPAFRKNLSGLGIAEIWITPSVDMVFQSSSAAIFDGMLKDLAEISGYSELAFSPVIPIGHSAAASYPWNYAAFNPERTIAVLSIHGDAPLTNMTGSGRPNPDWGKRNLNGIPGLFVMGEEEWLERRIAPAMKYRNDNPNTPLAIFCDAGHGHFDFSDDLISYINLFIAKAVKARLPEKQPIDTFSILKPVNPEAGWLIDRWRNNELPHWESAPVKKYKGNKAEAGWAFDHQMASATEKFYAKARGKIRRTIGFVQNGKAIPVADFVGARLNFKPLADGISFHLSAVNINPATGNPDSSYRPVEKIVISRICGPVKKINDSTFKIAFYRMGFNNKKRSNDIWLMASQKGDAKYRSAVQQLGFKIPLPNLKGEPQKINFPAIANPQKNIKSFSLNAKSDAGLPVSYYIKEGPAEITDNILLFTPVPPRSKFPVKVTVVAWQYGCDTPNKKIQSAVPVERTFWITN</sequence>
<dbReference type="Proteomes" id="UP000642938">
    <property type="component" value="Unassembled WGS sequence"/>
</dbReference>
<reference evidence="3 4" key="3">
    <citation type="submission" date="2020-08" db="EMBL/GenBank/DDBJ databases">
        <title>Genomic Encyclopedia of Type Strains, Phase IV (KMG-IV): sequencing the most valuable type-strain genomes for metagenomic binning, comparative biology and taxonomic classification.</title>
        <authorList>
            <person name="Goeker M."/>
        </authorList>
    </citation>
    <scope>NUCLEOTIDE SEQUENCE [LARGE SCALE GENOMIC DNA]</scope>
    <source>
        <strain evidence="3 4">DSM 100774</strain>
    </source>
</reference>
<dbReference type="InterPro" id="IPR029058">
    <property type="entry name" value="AB_hydrolase_fold"/>
</dbReference>
<evidence type="ECO:0000313" key="3">
    <source>
        <dbReference type="EMBL" id="MBB4107591.1"/>
    </source>
</evidence>